<dbReference type="EC" id="2.7.1.2" evidence="4"/>
<dbReference type="Gene3D" id="3.40.367.20">
    <property type="match status" value="1"/>
</dbReference>
<evidence type="ECO:0000256" key="1">
    <source>
        <dbReference type="ARBA" id="ARBA00022679"/>
    </source>
</evidence>
<dbReference type="InterPro" id="IPR003836">
    <property type="entry name" value="Glucokinase"/>
</dbReference>
<dbReference type="GO" id="GO:0006096">
    <property type="term" value="P:glycolytic process"/>
    <property type="evidence" value="ECO:0007669"/>
    <property type="project" value="InterPro"/>
</dbReference>
<dbReference type="AlphaFoldDB" id="A0A1R4HCJ5"/>
<sequence length="330" mass="34975">MILAGDVGGTKTILALFGAGKDGYTCVKKERYASADFATFNELLGLFLGNANHPQVSVVSIGVAGPIVEGDCHATNLPWLLNRSEIGQYVGTQKVFLINDLEASAWGLLALPEQLFVELNPDAEVSKGNHAVIAAGTGLGEAIMAWGGTKHHIIATEGGHSDFSPRNAQEIALLTFMLAKYPDHVSYERLVSGEGLVNIYRFLEQSGYATADASIEKQLLEQDAAAVIGEIGVTGGDALCVEAVRLFCRLYGAEAGNLALKCLPYAGVYLAGGIAAKILPVLKAGHFMDAFLAKGRCRKILQRLSVKVCIEPEVALLGALDYALSRAVTL</sequence>
<name>A0A1R4HCJ5_9GAMM</name>
<proteinExistence type="inferred from homology"/>
<dbReference type="InterPro" id="IPR043129">
    <property type="entry name" value="ATPase_NBD"/>
</dbReference>
<dbReference type="GO" id="GO:0005536">
    <property type="term" value="F:D-glucose binding"/>
    <property type="evidence" value="ECO:0007669"/>
    <property type="project" value="InterPro"/>
</dbReference>
<dbReference type="Proteomes" id="UP000195442">
    <property type="component" value="Unassembled WGS sequence"/>
</dbReference>
<dbReference type="OrthoDB" id="9800595at2"/>
<dbReference type="PANTHER" id="PTHR47363">
    <property type="entry name" value="GLUCOKINASE"/>
    <property type="match status" value="1"/>
</dbReference>
<keyword evidence="5" id="KW-1185">Reference proteome</keyword>
<comment type="similarity">
    <text evidence="3">Belongs to the bacterial glucokinase family.</text>
</comment>
<protein>
    <submittedName>
        <fullName evidence="4">Glucokinase</fullName>
        <ecNumber evidence="4">2.7.1.2</ecNumber>
    </submittedName>
</protein>
<dbReference type="GO" id="GO:0004340">
    <property type="term" value="F:glucokinase activity"/>
    <property type="evidence" value="ECO:0007669"/>
    <property type="project" value="UniProtKB-EC"/>
</dbReference>
<keyword evidence="2 4" id="KW-0418">Kinase</keyword>
<reference evidence="5" key="1">
    <citation type="submission" date="2017-02" db="EMBL/GenBank/DDBJ databases">
        <authorList>
            <person name="Daims H."/>
        </authorList>
    </citation>
    <scope>NUCLEOTIDE SEQUENCE [LARGE SCALE GENOMIC DNA]</scope>
</reference>
<dbReference type="RefSeq" id="WP_087147594.1">
    <property type="nucleotide sequence ID" value="NZ_FUKJ01000301.1"/>
</dbReference>
<dbReference type="NCBIfam" id="TIGR00749">
    <property type="entry name" value="glk"/>
    <property type="match status" value="1"/>
</dbReference>
<dbReference type="Gene3D" id="3.30.420.40">
    <property type="match status" value="1"/>
</dbReference>
<evidence type="ECO:0000256" key="3">
    <source>
        <dbReference type="RuleBase" id="RU004046"/>
    </source>
</evidence>
<dbReference type="SUPFAM" id="SSF53067">
    <property type="entry name" value="Actin-like ATPase domain"/>
    <property type="match status" value="1"/>
</dbReference>
<accession>A0A1R4HCJ5</accession>
<dbReference type="Pfam" id="PF02685">
    <property type="entry name" value="Glucokinase"/>
    <property type="match status" value="1"/>
</dbReference>
<dbReference type="PANTHER" id="PTHR47363:SF1">
    <property type="entry name" value="GLUCOKINASE"/>
    <property type="match status" value="1"/>
</dbReference>
<organism evidence="4 5">
    <name type="scientific">Crenothrix polyspora</name>
    <dbReference type="NCBI Taxonomy" id="360316"/>
    <lineage>
        <taxon>Bacteria</taxon>
        <taxon>Pseudomonadati</taxon>
        <taxon>Pseudomonadota</taxon>
        <taxon>Gammaproteobacteria</taxon>
        <taxon>Methylococcales</taxon>
        <taxon>Crenotrichaceae</taxon>
        <taxon>Crenothrix</taxon>
    </lineage>
</organism>
<gene>
    <name evidence="4" type="ORF">CRENPOLYSF2_370043</name>
</gene>
<dbReference type="CDD" id="cd24008">
    <property type="entry name" value="ASKHA_NBD_GLK"/>
    <property type="match status" value="1"/>
</dbReference>
<keyword evidence="1 4" id="KW-0808">Transferase</keyword>
<evidence type="ECO:0000256" key="2">
    <source>
        <dbReference type="ARBA" id="ARBA00022777"/>
    </source>
</evidence>
<dbReference type="GO" id="GO:0005524">
    <property type="term" value="F:ATP binding"/>
    <property type="evidence" value="ECO:0007669"/>
    <property type="project" value="InterPro"/>
</dbReference>
<evidence type="ECO:0000313" key="4">
    <source>
        <dbReference type="EMBL" id="SJM93943.1"/>
    </source>
</evidence>
<evidence type="ECO:0000313" key="5">
    <source>
        <dbReference type="Proteomes" id="UP000195442"/>
    </source>
</evidence>
<dbReference type="EMBL" id="FUKJ01000301">
    <property type="protein sequence ID" value="SJM93943.1"/>
    <property type="molecule type" value="Genomic_DNA"/>
</dbReference>